<gene>
    <name evidence="1" type="ORF">BDY19DRAFT_925392</name>
</gene>
<organism evidence="1 2">
    <name type="scientific">Irpex rosettiformis</name>
    <dbReference type="NCBI Taxonomy" id="378272"/>
    <lineage>
        <taxon>Eukaryota</taxon>
        <taxon>Fungi</taxon>
        <taxon>Dikarya</taxon>
        <taxon>Basidiomycota</taxon>
        <taxon>Agaricomycotina</taxon>
        <taxon>Agaricomycetes</taxon>
        <taxon>Polyporales</taxon>
        <taxon>Irpicaceae</taxon>
        <taxon>Irpex</taxon>
    </lineage>
</organism>
<dbReference type="EMBL" id="MU274903">
    <property type="protein sequence ID" value="KAI0092650.1"/>
    <property type="molecule type" value="Genomic_DNA"/>
</dbReference>
<dbReference type="Proteomes" id="UP001055072">
    <property type="component" value="Unassembled WGS sequence"/>
</dbReference>
<keyword evidence="2" id="KW-1185">Reference proteome</keyword>
<evidence type="ECO:0000313" key="2">
    <source>
        <dbReference type="Proteomes" id="UP001055072"/>
    </source>
</evidence>
<name>A0ACB8UG51_9APHY</name>
<sequence length="337" mass="37760">MNQTSQDVMKWISEEYYDLNGSHFDTIDALPSALEFSQLIRTARPVLIKDCPAPKAFARWTDEYLAKSCGDSPISVAVTPNGRADAITQNEDGRLYFAEPLVEQMTMKGFLAKLASVDSEVLYLQSQDGNLFSSNRNIPSEFHKILSDVPEHLPFCTEALDNMPDAVNLWIGSSKSVTSIHSDPYENIYSVIRGSKTFTVFPPTEGWCMEERVYPHATYLRVGDDSELILVPSEEPPVRWSSITDPTDPKAISSSAHPITITVQAGQSLYLPAGWWHYVRQTEMTIAVNYWYDMESRGSSWVWLNLLRGGASNVSLLPGNEGDDIMDDEDDSEEDEP</sequence>
<accession>A0ACB8UG51</accession>
<proteinExistence type="predicted"/>
<protein>
    <submittedName>
        <fullName evidence="1">Clavaminate synthase-like protein</fullName>
    </submittedName>
</protein>
<evidence type="ECO:0000313" key="1">
    <source>
        <dbReference type="EMBL" id="KAI0092650.1"/>
    </source>
</evidence>
<reference evidence="1" key="1">
    <citation type="journal article" date="2021" name="Environ. Microbiol.">
        <title>Gene family expansions and transcriptome signatures uncover fungal adaptations to wood decay.</title>
        <authorList>
            <person name="Hage H."/>
            <person name="Miyauchi S."/>
            <person name="Viragh M."/>
            <person name="Drula E."/>
            <person name="Min B."/>
            <person name="Chaduli D."/>
            <person name="Navarro D."/>
            <person name="Favel A."/>
            <person name="Norest M."/>
            <person name="Lesage-Meessen L."/>
            <person name="Balint B."/>
            <person name="Merenyi Z."/>
            <person name="de Eugenio L."/>
            <person name="Morin E."/>
            <person name="Martinez A.T."/>
            <person name="Baldrian P."/>
            <person name="Stursova M."/>
            <person name="Martinez M.J."/>
            <person name="Novotny C."/>
            <person name="Magnuson J.K."/>
            <person name="Spatafora J.W."/>
            <person name="Maurice S."/>
            <person name="Pangilinan J."/>
            <person name="Andreopoulos W."/>
            <person name="LaButti K."/>
            <person name="Hundley H."/>
            <person name="Na H."/>
            <person name="Kuo A."/>
            <person name="Barry K."/>
            <person name="Lipzen A."/>
            <person name="Henrissat B."/>
            <person name="Riley R."/>
            <person name="Ahrendt S."/>
            <person name="Nagy L.G."/>
            <person name="Grigoriev I.V."/>
            <person name="Martin F."/>
            <person name="Rosso M.N."/>
        </authorList>
    </citation>
    <scope>NUCLEOTIDE SEQUENCE</scope>
    <source>
        <strain evidence="1">CBS 384.51</strain>
    </source>
</reference>
<comment type="caution">
    <text evidence="1">The sequence shown here is derived from an EMBL/GenBank/DDBJ whole genome shotgun (WGS) entry which is preliminary data.</text>
</comment>